<evidence type="ECO:0000256" key="5">
    <source>
        <dbReference type="ARBA" id="ARBA00022723"/>
    </source>
</evidence>
<organism evidence="10 11">
    <name type="scientific">Eucalyptus globulus</name>
    <name type="common">Tasmanian blue gum</name>
    <dbReference type="NCBI Taxonomy" id="34317"/>
    <lineage>
        <taxon>Eukaryota</taxon>
        <taxon>Viridiplantae</taxon>
        <taxon>Streptophyta</taxon>
        <taxon>Embryophyta</taxon>
        <taxon>Tracheophyta</taxon>
        <taxon>Spermatophyta</taxon>
        <taxon>Magnoliopsida</taxon>
        <taxon>eudicotyledons</taxon>
        <taxon>Gunneridae</taxon>
        <taxon>Pentapetalae</taxon>
        <taxon>rosids</taxon>
        <taxon>malvids</taxon>
        <taxon>Myrtales</taxon>
        <taxon>Myrtaceae</taxon>
        <taxon>Myrtoideae</taxon>
        <taxon>Eucalypteae</taxon>
        <taxon>Eucalyptus</taxon>
    </lineage>
</organism>
<dbReference type="AlphaFoldDB" id="A0ABD3L7V9"/>
<dbReference type="GO" id="GO:0046872">
    <property type="term" value="F:metal ion binding"/>
    <property type="evidence" value="ECO:0007669"/>
    <property type="project" value="UniProtKB-KW"/>
</dbReference>
<protein>
    <recommendedName>
        <fullName evidence="9">DDE Tnp4 domain-containing protein</fullName>
    </recommendedName>
</protein>
<dbReference type="EMBL" id="JBJKBG010000003">
    <property type="protein sequence ID" value="KAL3747834.1"/>
    <property type="molecule type" value="Genomic_DNA"/>
</dbReference>
<comment type="similarity">
    <text evidence="3">Belongs to the HARBI1 family.</text>
</comment>
<evidence type="ECO:0000256" key="1">
    <source>
        <dbReference type="ARBA" id="ARBA00001968"/>
    </source>
</evidence>
<comment type="caution">
    <text evidence="10">The sequence shown here is derived from an EMBL/GenBank/DDBJ whole genome shotgun (WGS) entry which is preliminary data.</text>
</comment>
<evidence type="ECO:0000256" key="8">
    <source>
        <dbReference type="SAM" id="MobiDB-lite"/>
    </source>
</evidence>
<keyword evidence="6" id="KW-0378">Hydrolase</keyword>
<dbReference type="PANTHER" id="PTHR22930:SF242">
    <property type="entry name" value="LOW PROTEIN: NUCLEASE-LIKE PROTEIN"/>
    <property type="match status" value="1"/>
</dbReference>
<keyword evidence="7" id="KW-0539">Nucleus</keyword>
<feature type="compositionally biased region" description="Gly residues" evidence="8">
    <location>
        <begin position="1"/>
        <end position="17"/>
    </location>
</feature>
<dbReference type="GO" id="GO:0005634">
    <property type="term" value="C:nucleus"/>
    <property type="evidence" value="ECO:0007669"/>
    <property type="project" value="UniProtKB-SubCell"/>
</dbReference>
<dbReference type="GO" id="GO:0016787">
    <property type="term" value="F:hydrolase activity"/>
    <property type="evidence" value="ECO:0007669"/>
    <property type="project" value="UniProtKB-KW"/>
</dbReference>
<evidence type="ECO:0000256" key="6">
    <source>
        <dbReference type="ARBA" id="ARBA00022801"/>
    </source>
</evidence>
<proteinExistence type="inferred from homology"/>
<dbReference type="Pfam" id="PF13359">
    <property type="entry name" value="DDE_Tnp_4"/>
    <property type="match status" value="1"/>
</dbReference>
<feature type="compositionally biased region" description="Low complexity" evidence="8">
    <location>
        <begin position="18"/>
        <end position="30"/>
    </location>
</feature>
<evidence type="ECO:0000256" key="3">
    <source>
        <dbReference type="ARBA" id="ARBA00006958"/>
    </source>
</evidence>
<keyword evidence="11" id="KW-1185">Reference proteome</keyword>
<evidence type="ECO:0000313" key="11">
    <source>
        <dbReference type="Proteomes" id="UP001634007"/>
    </source>
</evidence>
<dbReference type="InterPro" id="IPR045249">
    <property type="entry name" value="HARBI1-like"/>
</dbReference>
<keyword evidence="4" id="KW-0540">Nuclease</keyword>
<evidence type="ECO:0000256" key="2">
    <source>
        <dbReference type="ARBA" id="ARBA00004123"/>
    </source>
</evidence>
<evidence type="ECO:0000256" key="7">
    <source>
        <dbReference type="ARBA" id="ARBA00023242"/>
    </source>
</evidence>
<dbReference type="PANTHER" id="PTHR22930">
    <property type="match status" value="1"/>
</dbReference>
<evidence type="ECO:0000259" key="9">
    <source>
        <dbReference type="Pfam" id="PF13359"/>
    </source>
</evidence>
<dbReference type="InterPro" id="IPR027806">
    <property type="entry name" value="HARBI1_dom"/>
</dbReference>
<reference evidence="10 11" key="1">
    <citation type="submission" date="2024-11" db="EMBL/GenBank/DDBJ databases">
        <title>Chromosome-level genome assembly of Eucalyptus globulus Labill. provides insights into its genome evolution.</title>
        <authorList>
            <person name="Li X."/>
        </authorList>
    </citation>
    <scope>NUCLEOTIDE SEQUENCE [LARGE SCALE GENOMIC DNA]</scope>
    <source>
        <strain evidence="10">CL2024</strain>
        <tissue evidence="10">Fresh tender leaves</tissue>
    </source>
</reference>
<feature type="region of interest" description="Disordered" evidence="8">
    <location>
        <begin position="1"/>
        <end position="41"/>
    </location>
</feature>
<feature type="domain" description="DDE Tnp4" evidence="9">
    <location>
        <begin position="255"/>
        <end position="396"/>
    </location>
</feature>
<accession>A0ABD3L7V9</accession>
<keyword evidence="5" id="KW-0479">Metal-binding</keyword>
<name>A0ABD3L7V9_EUCGL</name>
<comment type="cofactor">
    <cofactor evidence="1">
        <name>a divalent metal cation</name>
        <dbReference type="ChEBI" id="CHEBI:60240"/>
    </cofactor>
</comment>
<gene>
    <name evidence="10" type="ORF">ACJRO7_016620</name>
</gene>
<sequence length="450" mass="49389">MVAGGTGTAAAGCGGEGESSAAASSTVATRPKTKRRRDDRLQPLVPLLTSAASAARSFLLRNDLHLLPPQTLALESHLRSASSSLHSLASLLSLPAPPPELPPPPPLPPPPRDCWFRRFLTATDGADYDPRWTHFFRMSKPSFSLLLRLISPSLQSALPSIPPDHALGAALYRLAHAAPYKAVGRQFGLDSADACRSFFAVCRAINENLGDLLELYSNRERIIVGFGWILLPNCCGILGFGRFHVEGDWLGGNGCLLVQALVDSEGRFLDVSAGWPSSLRPNSILCRTPLFSAVEESRELLSGPNFVLSNGSSIPQYILGDACFPLLPWLLTPYNEENSVSSIEMEFNSVHNRAMGLVHRAFARVRARWDLLSKPLKEEHVEFFPVVIFAACLLHNFLMQCSEPVFDENGVGEWEEQDQEVPAYEGELNRFGQVVRDALAQHLSWVSLRD</sequence>
<evidence type="ECO:0000256" key="4">
    <source>
        <dbReference type="ARBA" id="ARBA00022722"/>
    </source>
</evidence>
<comment type="subcellular location">
    <subcellularLocation>
        <location evidence="2">Nucleus</location>
    </subcellularLocation>
</comment>
<dbReference type="GO" id="GO:0004518">
    <property type="term" value="F:nuclease activity"/>
    <property type="evidence" value="ECO:0007669"/>
    <property type="project" value="UniProtKB-KW"/>
</dbReference>
<dbReference type="Proteomes" id="UP001634007">
    <property type="component" value="Unassembled WGS sequence"/>
</dbReference>
<evidence type="ECO:0000313" key="10">
    <source>
        <dbReference type="EMBL" id="KAL3747834.1"/>
    </source>
</evidence>